<dbReference type="Proteomes" id="UP001153331">
    <property type="component" value="Unassembled WGS sequence"/>
</dbReference>
<protein>
    <submittedName>
        <fullName evidence="1">Uncharacterized protein</fullName>
    </submittedName>
</protein>
<comment type="caution">
    <text evidence="1">The sequence shown here is derived from an EMBL/GenBank/DDBJ whole genome shotgun (WGS) entry which is preliminary data.</text>
</comment>
<gene>
    <name evidence="1" type="ORF">OPT61_g1132</name>
</gene>
<organism evidence="1 2">
    <name type="scientific">Boeremia exigua</name>
    <dbReference type="NCBI Taxonomy" id="749465"/>
    <lineage>
        <taxon>Eukaryota</taxon>
        <taxon>Fungi</taxon>
        <taxon>Dikarya</taxon>
        <taxon>Ascomycota</taxon>
        <taxon>Pezizomycotina</taxon>
        <taxon>Dothideomycetes</taxon>
        <taxon>Pleosporomycetidae</taxon>
        <taxon>Pleosporales</taxon>
        <taxon>Pleosporineae</taxon>
        <taxon>Didymellaceae</taxon>
        <taxon>Boeremia</taxon>
    </lineage>
</organism>
<proteinExistence type="predicted"/>
<dbReference type="EMBL" id="JAPHNI010000042">
    <property type="protein sequence ID" value="KAJ8117757.1"/>
    <property type="molecule type" value="Genomic_DNA"/>
</dbReference>
<evidence type="ECO:0000313" key="2">
    <source>
        <dbReference type="Proteomes" id="UP001153331"/>
    </source>
</evidence>
<name>A0ACC2IRG4_9PLEO</name>
<sequence>MTFNFQRLVRFKSPCGGTFYGELGTGVVATHDSLIGLEVPIYGSTSILDDTPLTLDGSVKTIQEVLSPVPATPIFQCVGINYKTHIGEAGLAVGDYPVVFTKPPDALAGPYDDIPINNACEMMDYEAELCFIICKDCKDVKDTTEALSCILGYTCGNDVSSRFWQMPERSGNQHGAAKSFDKFAPLGPTLLHPSLVDERLGLRIRTFVGGDVRQDARTNDLVFKPADI</sequence>
<accession>A0ACC2IRG4</accession>
<reference evidence="1" key="1">
    <citation type="submission" date="2022-11" db="EMBL/GenBank/DDBJ databases">
        <title>Genome Sequence of Boeremia exigua.</title>
        <authorList>
            <person name="Buettner E."/>
        </authorList>
    </citation>
    <scope>NUCLEOTIDE SEQUENCE</scope>
    <source>
        <strain evidence="1">CU02</strain>
    </source>
</reference>
<evidence type="ECO:0000313" key="1">
    <source>
        <dbReference type="EMBL" id="KAJ8117757.1"/>
    </source>
</evidence>
<keyword evidence="2" id="KW-1185">Reference proteome</keyword>